<dbReference type="KEGG" id="dpl:KGM_204001"/>
<gene>
    <name evidence="1" type="ORF">KGM_204001</name>
</gene>
<dbReference type="InParanoid" id="A0A212EV60"/>
<dbReference type="AlphaFoldDB" id="A0A212EV60"/>
<keyword evidence="2" id="KW-1185">Reference proteome</keyword>
<proteinExistence type="predicted"/>
<evidence type="ECO:0000313" key="1">
    <source>
        <dbReference type="EMBL" id="OWR45373.1"/>
    </source>
</evidence>
<dbReference type="EMBL" id="AGBW02012238">
    <property type="protein sequence ID" value="OWR45373.1"/>
    <property type="molecule type" value="Genomic_DNA"/>
</dbReference>
<dbReference type="Proteomes" id="UP000007151">
    <property type="component" value="Unassembled WGS sequence"/>
</dbReference>
<organism evidence="1 2">
    <name type="scientific">Danaus plexippus plexippus</name>
    <dbReference type="NCBI Taxonomy" id="278856"/>
    <lineage>
        <taxon>Eukaryota</taxon>
        <taxon>Metazoa</taxon>
        <taxon>Ecdysozoa</taxon>
        <taxon>Arthropoda</taxon>
        <taxon>Hexapoda</taxon>
        <taxon>Insecta</taxon>
        <taxon>Pterygota</taxon>
        <taxon>Neoptera</taxon>
        <taxon>Endopterygota</taxon>
        <taxon>Lepidoptera</taxon>
        <taxon>Glossata</taxon>
        <taxon>Ditrysia</taxon>
        <taxon>Papilionoidea</taxon>
        <taxon>Nymphalidae</taxon>
        <taxon>Danainae</taxon>
        <taxon>Danaini</taxon>
        <taxon>Danaina</taxon>
        <taxon>Danaus</taxon>
        <taxon>Danaus</taxon>
    </lineage>
</organism>
<sequence>MDAVRESILKTPIKEKIIVNNPTKDDFNSPIKWVPITSNDTRDGLAKVTVCIFWHSFIYLINYFLKDFLNIKDPQTGQNRQFVLNGVVMVPVIDYSIERLGLTSTARPVITTDSRSLLTLRQNVDLKTVDQGDWLAFEIALGGRNDSDRCDGNYCQSRVSILA</sequence>
<protein>
    <submittedName>
        <fullName evidence="1">Seminal fluid protein HACP043</fullName>
    </submittedName>
</protein>
<accession>A0A212EV60</accession>
<name>A0A212EV60_DANPL</name>
<comment type="caution">
    <text evidence="1">The sequence shown here is derived from an EMBL/GenBank/DDBJ whole genome shotgun (WGS) entry which is preliminary data.</text>
</comment>
<evidence type="ECO:0000313" key="2">
    <source>
        <dbReference type="Proteomes" id="UP000007151"/>
    </source>
</evidence>
<reference evidence="1 2" key="1">
    <citation type="journal article" date="2011" name="Cell">
        <title>The monarch butterfly genome yields insights into long-distance migration.</title>
        <authorList>
            <person name="Zhan S."/>
            <person name="Merlin C."/>
            <person name="Boore J.L."/>
            <person name="Reppert S.M."/>
        </authorList>
    </citation>
    <scope>NUCLEOTIDE SEQUENCE [LARGE SCALE GENOMIC DNA]</scope>
    <source>
        <strain evidence="1">F-2</strain>
    </source>
</reference>